<dbReference type="KEGG" id="taci:TDSAC_1418"/>
<accession>A0A2R4W236</accession>
<name>A0A2R4W236_THEAF</name>
<dbReference type="InterPro" id="IPR029787">
    <property type="entry name" value="Nucleotide_cyclase"/>
</dbReference>
<evidence type="ECO:0000256" key="6">
    <source>
        <dbReference type="SAM" id="Phobius"/>
    </source>
</evidence>
<evidence type="ECO:0000313" key="9">
    <source>
        <dbReference type="Proteomes" id="UP000244792"/>
    </source>
</evidence>
<dbReference type="RefSeq" id="WP_108309539.1">
    <property type="nucleotide sequence ID" value="NZ_CP020921.1"/>
</dbReference>
<dbReference type="InterPro" id="IPR035965">
    <property type="entry name" value="PAS-like_dom_sf"/>
</dbReference>
<dbReference type="SUPFAM" id="SSF55785">
    <property type="entry name" value="PYP-like sensor domain (PAS domain)"/>
    <property type="match status" value="2"/>
</dbReference>
<keyword evidence="5 6" id="KW-0472">Membrane</keyword>
<dbReference type="Pfam" id="PF05231">
    <property type="entry name" value="MASE1"/>
    <property type="match status" value="1"/>
</dbReference>
<dbReference type="AlphaFoldDB" id="A0A2R4W236"/>
<dbReference type="CDD" id="cd00130">
    <property type="entry name" value="PAS"/>
    <property type="match status" value="1"/>
</dbReference>
<dbReference type="GO" id="GO:0005886">
    <property type="term" value="C:plasma membrane"/>
    <property type="evidence" value="ECO:0007669"/>
    <property type="project" value="UniProtKB-SubCell"/>
</dbReference>
<evidence type="ECO:0000256" key="3">
    <source>
        <dbReference type="ARBA" id="ARBA00022692"/>
    </source>
</evidence>
<dbReference type="InterPro" id="IPR003018">
    <property type="entry name" value="GAF"/>
</dbReference>
<feature type="transmembrane region" description="Helical" evidence="6">
    <location>
        <begin position="216"/>
        <end position="237"/>
    </location>
</feature>
<evidence type="ECO:0000256" key="5">
    <source>
        <dbReference type="ARBA" id="ARBA00023136"/>
    </source>
</evidence>
<reference evidence="8 9" key="1">
    <citation type="submission" date="2017-04" db="EMBL/GenBank/DDBJ databases">
        <title>Genomic insights into metabolism of Thermodesulfobium acidiphilum.</title>
        <authorList>
            <person name="Toshchakov S.V."/>
            <person name="Frolov E.N."/>
            <person name="Kublanov I.V."/>
            <person name="Samarov N.I."/>
            <person name="Novikov A."/>
            <person name="Lebedinsky A.V."/>
            <person name="Bonch-Osmolovskaya E.A."/>
            <person name="Chernyh N.A."/>
        </authorList>
    </citation>
    <scope>NUCLEOTIDE SEQUENCE [LARGE SCALE GENOMIC DNA]</scope>
    <source>
        <strain evidence="8 9">3127-1</strain>
    </source>
</reference>
<dbReference type="CDD" id="cd01949">
    <property type="entry name" value="GGDEF"/>
    <property type="match status" value="1"/>
</dbReference>
<dbReference type="Gene3D" id="3.30.70.270">
    <property type="match status" value="1"/>
</dbReference>
<evidence type="ECO:0000256" key="2">
    <source>
        <dbReference type="ARBA" id="ARBA00022475"/>
    </source>
</evidence>
<dbReference type="Pfam" id="PF00990">
    <property type="entry name" value="GGDEF"/>
    <property type="match status" value="1"/>
</dbReference>
<dbReference type="FunFam" id="3.30.70.270:FF:000001">
    <property type="entry name" value="Diguanylate cyclase domain protein"/>
    <property type="match status" value="1"/>
</dbReference>
<keyword evidence="4 6" id="KW-1133">Transmembrane helix</keyword>
<dbReference type="PANTHER" id="PTHR46663">
    <property type="entry name" value="DIGUANYLATE CYCLASE DGCT-RELATED"/>
    <property type="match status" value="1"/>
</dbReference>
<sequence>MSKIKRFTLINILIFLGYLLLSWIPSLFFPGISPFWPPDAFAVFSVLIWREYPLPGIFSGLYFASLLFFNGGINFSFFVAFIDTFSLLISLLIVKRLRFDFRDVFKDVKNFLIFAIFLGIIKPLISSLCVSFIFLTYGRIVYSDLLNFIENWFISEFATIISITPFLYLLWIKRRNLVNVFKSKKDIVEFFVLIILTITLWYLCFILPNLDDGMRIGLLFVVILPTVWSVFSLDFLITYFLISLVFLLMFYATIFGFGPYYLLMKGNPIFDVEVFSSAMSFAVLLFSVLKNQIEKGQAFNSAMIEHTLAGIVVLKNRVILSVNKRFLNMLGYKNINDLIGKSSKILYFDNEHFERTGKLYEDLATKKTAQLRDVKLLKADGGYIICDISGGVINEEENLMDSVTVWTFFDVTERYQMQRAKEHEYVNKLKKLSIINTLRANVNKIILSTESEKDLFQSVCDLTLYYTKMLFSYIACPNPNGEIIFYAKSGNTDFLNQIDFSVNLDENRGKNLMSYVWNTKKPVYIQSYEEFDVSKNIKEKLLALGVRSGAGLPIYFHEKLYAIFILASDEPNYFDSELKEALEDLVRDISNGLERIELLQTERNLMIIQEALLENTLAGVVMTKEENIINVNSRALSIFGYHSAVDLMGKSMNILFSSEVEYEKIKKFYSDTKDNKKVFINNIKMITQNKKEIYCDIGFCLVKIKDEELAIWTLIDVTDRFNLEIKLHDQARIDPLTNLLNRRALMEDLQYFVARAKRNKSVFAVCMIDLDDFKVVNDTFGHSMGDKLLKEFANRLRLNLRSSDLVARIGGDEFIVLIDGLNNEEYLNQLKSAFNRIHLAVEEDYELIPGKSVRIEMSLGASIYPIDSTKPEELIRKADIAMYQIKQQKNNRVNWWQIGVK</sequence>
<dbReference type="Pfam" id="PF13185">
    <property type="entry name" value="GAF_2"/>
    <property type="match status" value="1"/>
</dbReference>
<evidence type="ECO:0000259" key="7">
    <source>
        <dbReference type="PROSITE" id="PS50887"/>
    </source>
</evidence>
<feature type="transmembrane region" description="Helical" evidence="6">
    <location>
        <begin position="114"/>
        <end position="140"/>
    </location>
</feature>
<dbReference type="InterPro" id="IPR052163">
    <property type="entry name" value="DGC-Regulatory_Protein"/>
</dbReference>
<dbReference type="Proteomes" id="UP000244792">
    <property type="component" value="Chromosome"/>
</dbReference>
<dbReference type="SUPFAM" id="SSF55781">
    <property type="entry name" value="GAF domain-like"/>
    <property type="match status" value="1"/>
</dbReference>
<keyword evidence="9" id="KW-1185">Reference proteome</keyword>
<dbReference type="NCBIfam" id="TIGR00254">
    <property type="entry name" value="GGDEF"/>
    <property type="match status" value="1"/>
</dbReference>
<proteinExistence type="predicted"/>
<dbReference type="InterPro" id="IPR029016">
    <property type="entry name" value="GAF-like_dom_sf"/>
</dbReference>
<keyword evidence="3 6" id="KW-0812">Transmembrane</keyword>
<dbReference type="PROSITE" id="PS50887">
    <property type="entry name" value="GGDEF"/>
    <property type="match status" value="1"/>
</dbReference>
<feature type="transmembrane region" description="Helical" evidence="6">
    <location>
        <begin position="152"/>
        <end position="170"/>
    </location>
</feature>
<feature type="transmembrane region" description="Helical" evidence="6">
    <location>
        <begin position="61"/>
        <end position="94"/>
    </location>
</feature>
<dbReference type="SMART" id="SM00091">
    <property type="entry name" value="PAS"/>
    <property type="match status" value="2"/>
</dbReference>
<feature type="transmembrane region" description="Helical" evidence="6">
    <location>
        <begin position="7"/>
        <end position="29"/>
    </location>
</feature>
<feature type="transmembrane region" description="Helical" evidence="6">
    <location>
        <begin position="190"/>
        <end position="210"/>
    </location>
</feature>
<dbReference type="Pfam" id="PF13426">
    <property type="entry name" value="PAS_9"/>
    <property type="match status" value="2"/>
</dbReference>
<dbReference type="NCBIfam" id="TIGR00229">
    <property type="entry name" value="sensory_box"/>
    <property type="match status" value="2"/>
</dbReference>
<feature type="domain" description="GGDEF" evidence="7">
    <location>
        <begin position="761"/>
        <end position="898"/>
    </location>
</feature>
<protein>
    <submittedName>
        <fullName evidence="8">PAS domain S-box-containing protein/diguanylate cyclase (GGDEF) domain-containing protein</fullName>
    </submittedName>
</protein>
<dbReference type="PANTHER" id="PTHR46663:SF2">
    <property type="entry name" value="GGDEF DOMAIN-CONTAINING PROTEIN"/>
    <property type="match status" value="1"/>
</dbReference>
<evidence type="ECO:0000256" key="1">
    <source>
        <dbReference type="ARBA" id="ARBA00004651"/>
    </source>
</evidence>
<dbReference type="InterPro" id="IPR000160">
    <property type="entry name" value="GGDEF_dom"/>
</dbReference>
<dbReference type="SMART" id="SM00267">
    <property type="entry name" value="GGDEF"/>
    <property type="match status" value="1"/>
</dbReference>
<dbReference type="InterPro" id="IPR007895">
    <property type="entry name" value="MASE1"/>
</dbReference>
<evidence type="ECO:0000256" key="4">
    <source>
        <dbReference type="ARBA" id="ARBA00022989"/>
    </source>
</evidence>
<evidence type="ECO:0000313" key="8">
    <source>
        <dbReference type="EMBL" id="AWB10758.1"/>
    </source>
</evidence>
<organism evidence="8 9">
    <name type="scientific">Thermodesulfobium acidiphilum</name>
    <dbReference type="NCBI Taxonomy" id="1794699"/>
    <lineage>
        <taxon>Bacteria</taxon>
        <taxon>Pseudomonadati</taxon>
        <taxon>Thermodesulfobiota</taxon>
        <taxon>Thermodesulfobiia</taxon>
        <taxon>Thermodesulfobiales</taxon>
        <taxon>Thermodesulfobiaceae</taxon>
        <taxon>Thermodesulfobium</taxon>
    </lineage>
</organism>
<dbReference type="Gene3D" id="3.30.450.20">
    <property type="entry name" value="PAS domain"/>
    <property type="match status" value="2"/>
</dbReference>
<dbReference type="InterPro" id="IPR000014">
    <property type="entry name" value="PAS"/>
</dbReference>
<gene>
    <name evidence="8" type="ORF">TDSAC_1418</name>
</gene>
<dbReference type="EMBL" id="CP020921">
    <property type="protein sequence ID" value="AWB10758.1"/>
    <property type="molecule type" value="Genomic_DNA"/>
</dbReference>
<dbReference type="GO" id="GO:0003824">
    <property type="term" value="F:catalytic activity"/>
    <property type="evidence" value="ECO:0007669"/>
    <property type="project" value="UniProtKB-ARBA"/>
</dbReference>
<feature type="transmembrane region" description="Helical" evidence="6">
    <location>
        <begin position="244"/>
        <end position="263"/>
    </location>
</feature>
<dbReference type="Gene3D" id="3.30.450.40">
    <property type="match status" value="1"/>
</dbReference>
<dbReference type="InterPro" id="IPR043128">
    <property type="entry name" value="Rev_trsase/Diguanyl_cyclase"/>
</dbReference>
<comment type="subcellular location">
    <subcellularLocation>
        <location evidence="1">Cell membrane</location>
        <topology evidence="1">Multi-pass membrane protein</topology>
    </subcellularLocation>
</comment>
<dbReference type="SUPFAM" id="SSF55073">
    <property type="entry name" value="Nucleotide cyclase"/>
    <property type="match status" value="1"/>
</dbReference>
<dbReference type="OrthoDB" id="9783388at2"/>
<keyword evidence="2" id="KW-1003">Cell membrane</keyword>